<name>A0A446B6E0_9PEZI</name>
<dbReference type="GO" id="GO:0046921">
    <property type="term" value="F:alpha-(1-&gt;6)-fucosyltransferase activity"/>
    <property type="evidence" value="ECO:0007669"/>
    <property type="project" value="TreeGrafter"/>
</dbReference>
<protein>
    <submittedName>
        <fullName evidence="3">32bfe6aa-5209-4921-9314-24036ce8ca38</fullName>
    </submittedName>
</protein>
<sequence length="614" mass="67618">MPPALGPSRSSHTKVVISPPRINLRRAASYNHDRGPLSSTSARFSFNHLVFSPPPSPGLPSLSPPAKKPRRRLFGTVRPLRVVRYTIRLLSIVVVFYVALVVLTWLFGEPSPAVPEPPKPAEQEDEIDMVSQKRPPDFPTPIVVTDNRGRAKWTVSIPPGSDFPLTMGEYAEMCAKCRQVAARAQHLRSHGHGLHQVSLGLGSDSPDPNFVDVQEAEKAGYLAREEAQGNPATGSEVGKPVCKTSLTFVLESSDAGLGKTLMMLWVAYGLAEKEGRAFFIDDARWAYGKYTAIFQQPPLPRCSPPPNHERLPCPRHARHLVASAATMNEFFGSLTKSADPPSESHDRALRKTQYNLARKGYEALFRLNEEDASYVDARVRELMAKRIVPKSRGQQNGLAVGVHVRRGDRHPLEYQYRRSYMPLHLYSEAARELIEARLNHSGPFGGEDRAAKEHSLVVLASDDPMVYESAELAGASRAQERIKLASKQAIQRASPDRSVLHKFVDETFGWEGGFFAAMFWNLGVSAAHEAGRPDADGARAAASPSAETYRLRSLVGRAYMMDLAVLADASDAIVCTVSAVGCRLLAVMMGWESAMEEGNWVNIDGGYGWMGLEW</sequence>
<dbReference type="PANTHER" id="PTHR13132:SF29">
    <property type="entry name" value="ALPHA-(1,6)-FUCOSYLTRANSFERASE"/>
    <property type="match status" value="1"/>
</dbReference>
<evidence type="ECO:0000313" key="4">
    <source>
        <dbReference type="Proteomes" id="UP000289323"/>
    </source>
</evidence>
<dbReference type="PANTHER" id="PTHR13132">
    <property type="entry name" value="ALPHA- 1,6 -FUCOSYLTRANSFERASE"/>
    <property type="match status" value="1"/>
</dbReference>
<organism evidence="3 4">
    <name type="scientific">Thermothielavioides terrestris</name>
    <dbReference type="NCBI Taxonomy" id="2587410"/>
    <lineage>
        <taxon>Eukaryota</taxon>
        <taxon>Fungi</taxon>
        <taxon>Dikarya</taxon>
        <taxon>Ascomycota</taxon>
        <taxon>Pezizomycotina</taxon>
        <taxon>Sordariomycetes</taxon>
        <taxon>Sordariomycetidae</taxon>
        <taxon>Sordariales</taxon>
        <taxon>Chaetomiaceae</taxon>
        <taxon>Thermothielavioides</taxon>
    </lineage>
</organism>
<dbReference type="EMBL" id="OUUZ01000001">
    <property type="protein sequence ID" value="SPQ18073.1"/>
    <property type="molecule type" value="Genomic_DNA"/>
</dbReference>
<keyword evidence="2" id="KW-1133">Transmembrane helix</keyword>
<dbReference type="Proteomes" id="UP000289323">
    <property type="component" value="Unassembled WGS sequence"/>
</dbReference>
<keyword evidence="2" id="KW-0812">Transmembrane</keyword>
<evidence type="ECO:0000256" key="2">
    <source>
        <dbReference type="SAM" id="Phobius"/>
    </source>
</evidence>
<accession>A0A446B6E0</accession>
<feature type="transmembrane region" description="Helical" evidence="2">
    <location>
        <begin position="87"/>
        <end position="108"/>
    </location>
</feature>
<proteinExistence type="predicted"/>
<evidence type="ECO:0000256" key="1">
    <source>
        <dbReference type="SAM" id="MobiDB-lite"/>
    </source>
</evidence>
<gene>
    <name evidence="3" type="ORF">TT172_LOCUS492</name>
</gene>
<dbReference type="AlphaFoldDB" id="A0A446B6E0"/>
<feature type="region of interest" description="Disordered" evidence="1">
    <location>
        <begin position="113"/>
        <end position="144"/>
    </location>
</feature>
<dbReference type="GO" id="GO:0006487">
    <property type="term" value="P:protein N-linked glycosylation"/>
    <property type="evidence" value="ECO:0007669"/>
    <property type="project" value="TreeGrafter"/>
</dbReference>
<reference evidence="3 4" key="1">
    <citation type="submission" date="2018-04" db="EMBL/GenBank/DDBJ databases">
        <authorList>
            <person name="Huttner S."/>
            <person name="Dainat J."/>
        </authorList>
    </citation>
    <scope>NUCLEOTIDE SEQUENCE [LARGE SCALE GENOMIC DNA]</scope>
</reference>
<keyword evidence="2" id="KW-0472">Membrane</keyword>
<evidence type="ECO:0000313" key="3">
    <source>
        <dbReference type="EMBL" id="SPQ18073.1"/>
    </source>
</evidence>